<evidence type="ECO:0000256" key="1">
    <source>
        <dbReference type="SAM" id="Coils"/>
    </source>
</evidence>
<evidence type="ECO:0000313" key="4">
    <source>
        <dbReference type="Proteomes" id="UP000280307"/>
    </source>
</evidence>
<dbReference type="NCBIfam" id="TIGR00229">
    <property type="entry name" value="sensory_box"/>
    <property type="match status" value="1"/>
</dbReference>
<keyword evidence="1" id="KW-0175">Coiled coil</keyword>
<dbReference type="InterPro" id="IPR000014">
    <property type="entry name" value="PAS"/>
</dbReference>
<dbReference type="Pfam" id="PF13188">
    <property type="entry name" value="PAS_8"/>
    <property type="match status" value="1"/>
</dbReference>
<organism evidence="3 4">
    <name type="scientific">Candidatus Viridilinea halotolerans</name>
    <dbReference type="NCBI Taxonomy" id="2491704"/>
    <lineage>
        <taxon>Bacteria</taxon>
        <taxon>Bacillati</taxon>
        <taxon>Chloroflexota</taxon>
        <taxon>Chloroflexia</taxon>
        <taxon>Chloroflexales</taxon>
        <taxon>Chloroflexineae</taxon>
        <taxon>Oscillochloridaceae</taxon>
        <taxon>Candidatus Viridilinea</taxon>
    </lineage>
</organism>
<proteinExistence type="predicted"/>
<dbReference type="Pfam" id="PF08448">
    <property type="entry name" value="PAS_4"/>
    <property type="match status" value="1"/>
</dbReference>
<dbReference type="PROSITE" id="PS50112">
    <property type="entry name" value="PAS"/>
    <property type="match status" value="1"/>
</dbReference>
<dbReference type="Gene3D" id="3.30.450.20">
    <property type="entry name" value="PAS domain"/>
    <property type="match status" value="2"/>
</dbReference>
<evidence type="ECO:0000259" key="2">
    <source>
        <dbReference type="PROSITE" id="PS50112"/>
    </source>
</evidence>
<dbReference type="SUPFAM" id="SSF55785">
    <property type="entry name" value="PYP-like sensor domain (PAS domain)"/>
    <property type="match status" value="2"/>
</dbReference>
<feature type="domain" description="PAS" evidence="2">
    <location>
        <begin position="25"/>
        <end position="90"/>
    </location>
</feature>
<accession>A0A426TUM4</accession>
<dbReference type="InterPro" id="IPR035965">
    <property type="entry name" value="PAS-like_dom_sf"/>
</dbReference>
<reference evidence="3 4" key="1">
    <citation type="submission" date="2018-12" db="EMBL/GenBank/DDBJ databases">
        <title>Genome Sequence of Candidatus Viridilinea halotolerans isolated from saline sulfide-rich spring.</title>
        <authorList>
            <person name="Grouzdev D.S."/>
            <person name="Burganskaya E.I."/>
            <person name="Krutkina M.S."/>
            <person name="Sukhacheva M.V."/>
            <person name="Gorlenko V.M."/>
        </authorList>
    </citation>
    <scope>NUCLEOTIDE SEQUENCE [LARGE SCALE GENOMIC DNA]</scope>
    <source>
        <strain evidence="3">Chok-6</strain>
    </source>
</reference>
<name>A0A426TUM4_9CHLR</name>
<dbReference type="Proteomes" id="UP000280307">
    <property type="component" value="Unassembled WGS sequence"/>
</dbReference>
<dbReference type="PANTHER" id="PTHR44757:SF2">
    <property type="entry name" value="BIOFILM ARCHITECTURE MAINTENANCE PROTEIN MBAA"/>
    <property type="match status" value="1"/>
</dbReference>
<evidence type="ECO:0000313" key="3">
    <source>
        <dbReference type="EMBL" id="RRR68972.1"/>
    </source>
</evidence>
<dbReference type="SMART" id="SM00091">
    <property type="entry name" value="PAS"/>
    <property type="match status" value="2"/>
</dbReference>
<dbReference type="InterPro" id="IPR013656">
    <property type="entry name" value="PAS_4"/>
</dbReference>
<sequence length="417" mass="46245">MTASHARRIMRVMQQFDGLAPHVTDDTRLRQIVAASADGMIVVDREGRVCFLNPAAANILGRRAEDLMDQIFGYPVLGGERAEIDLLHPDGQHSVGEMRVVDTEWEGAPAQLVSLRDITEHRRANQALRDAEAFNWAILNSLSVHLAVLDARGTIIAVNSAWIEFSRANGDLDLQRTGVGVNYFTICEHAHGRWSDEVNEVLEGMRAVLEGRSPTYELEYPCHSPQEERWFVMRVVPLRGQRPGLVISHTNVTVQRQMARAASEATMLRERLATLERELVDVERMAQQENSVPRRISATPLRQRNSGAFGTAVATYHELLDIALMRQRGIPDASPERGLRALSDTLGFQAATPRDIVEIHLAGVRSAGIGAPPIKQQAYLEEGRLMVLELMGYLAGHYRGRALGRMGDVDDGSTEPA</sequence>
<protein>
    <submittedName>
        <fullName evidence="3">PAS domain S-box protein</fullName>
    </submittedName>
</protein>
<dbReference type="InterPro" id="IPR052155">
    <property type="entry name" value="Biofilm_reg_signaling"/>
</dbReference>
<feature type="coiled-coil region" evidence="1">
    <location>
        <begin position="258"/>
        <end position="292"/>
    </location>
</feature>
<dbReference type="PANTHER" id="PTHR44757">
    <property type="entry name" value="DIGUANYLATE CYCLASE DGCP"/>
    <property type="match status" value="1"/>
</dbReference>
<dbReference type="CDD" id="cd00130">
    <property type="entry name" value="PAS"/>
    <property type="match status" value="1"/>
</dbReference>
<gene>
    <name evidence="3" type="ORF">EI684_16670</name>
</gene>
<comment type="caution">
    <text evidence="3">The sequence shown here is derived from an EMBL/GenBank/DDBJ whole genome shotgun (WGS) entry which is preliminary data.</text>
</comment>
<dbReference type="AlphaFoldDB" id="A0A426TUM4"/>
<dbReference type="EMBL" id="RSAS01000678">
    <property type="protein sequence ID" value="RRR68972.1"/>
    <property type="molecule type" value="Genomic_DNA"/>
</dbReference>